<dbReference type="Proteomes" id="UP000679950">
    <property type="component" value="Unassembled WGS sequence"/>
</dbReference>
<proteinExistence type="inferred from homology"/>
<name>A0ABQ4KNH5_9BACI</name>
<feature type="domain" description="AB hydrolase-1" evidence="4">
    <location>
        <begin position="18"/>
        <end position="253"/>
    </location>
</feature>
<comment type="similarity">
    <text evidence="3">Belongs to the AB hydrolase superfamily. MenH family.</text>
</comment>
<keyword evidence="2 3" id="KW-0456">Lyase</keyword>
<evidence type="ECO:0000256" key="1">
    <source>
        <dbReference type="ARBA" id="ARBA00022428"/>
    </source>
</evidence>
<dbReference type="PANTHER" id="PTHR42916:SF1">
    <property type="entry name" value="PROTEIN PHYLLO, CHLOROPLASTIC"/>
    <property type="match status" value="1"/>
</dbReference>
<gene>
    <name evidence="3 5" type="primary">menH</name>
    <name evidence="5" type="ORF">J8TS2_38150</name>
</gene>
<accession>A0ABQ4KNH5</accession>
<reference evidence="5 6" key="1">
    <citation type="submission" date="2021-03" db="EMBL/GenBank/DDBJ databases">
        <title>Antimicrobial resistance genes in bacteria isolated from Japanese honey, and their potential for conferring macrolide and lincosamide resistance in the American foulbrood pathogen Paenibacillus larvae.</title>
        <authorList>
            <person name="Okamoto M."/>
            <person name="Kumagai M."/>
            <person name="Kanamori H."/>
            <person name="Takamatsu D."/>
        </authorList>
    </citation>
    <scope>NUCLEOTIDE SEQUENCE [LARGE SCALE GENOMIC DNA]</scope>
    <source>
        <strain evidence="5 6">J8TS2</strain>
    </source>
</reference>
<dbReference type="HAMAP" id="MF_01660">
    <property type="entry name" value="MenH"/>
    <property type="match status" value="1"/>
</dbReference>
<protein>
    <recommendedName>
        <fullName evidence="3">Putative 2-succinyl-6-hydroxy-2,4-cyclohexadiene-1-carboxylate synthase</fullName>
        <shortName evidence="3">SHCHC synthase</shortName>
        <ecNumber evidence="3">4.2.99.20</ecNumber>
    </recommendedName>
</protein>
<comment type="subunit">
    <text evidence="3">Monomer.</text>
</comment>
<comment type="caution">
    <text evidence="5">The sequence shown here is derived from an EMBL/GenBank/DDBJ whole genome shotgun (WGS) entry which is preliminary data.</text>
</comment>
<comment type="pathway">
    <text evidence="3">Quinol/quinone metabolism; menaquinone biosynthesis.</text>
</comment>
<dbReference type="InterPro" id="IPR022485">
    <property type="entry name" value="SHCHC_synthase_MenH"/>
</dbReference>
<dbReference type="Gene3D" id="3.40.50.1820">
    <property type="entry name" value="alpha/beta hydrolase"/>
    <property type="match status" value="1"/>
</dbReference>
<comment type="function">
    <text evidence="3">Catalyzes a proton abstraction reaction that results in 2,5-elimination of pyruvate from 2-succinyl-5-enolpyruvyl-6-hydroxy-3-cyclohexene-1-carboxylate (SEPHCHC) and the formation of 2-succinyl-6-hydroxy-2,4-cyclohexadiene-1-carboxylate (SHCHC).</text>
</comment>
<evidence type="ECO:0000313" key="6">
    <source>
        <dbReference type="Proteomes" id="UP000679950"/>
    </source>
</evidence>
<evidence type="ECO:0000259" key="4">
    <source>
        <dbReference type="Pfam" id="PF00561"/>
    </source>
</evidence>
<organism evidence="5 6">
    <name type="scientific">Lederbergia ruris</name>
    <dbReference type="NCBI Taxonomy" id="217495"/>
    <lineage>
        <taxon>Bacteria</taxon>
        <taxon>Bacillati</taxon>
        <taxon>Bacillota</taxon>
        <taxon>Bacilli</taxon>
        <taxon>Bacillales</taxon>
        <taxon>Bacillaceae</taxon>
        <taxon>Lederbergia</taxon>
    </lineage>
</organism>
<comment type="catalytic activity">
    <reaction evidence="3">
        <text>5-enolpyruvoyl-6-hydroxy-2-succinyl-cyclohex-3-ene-1-carboxylate = (1R,6R)-6-hydroxy-2-succinyl-cyclohexa-2,4-diene-1-carboxylate + pyruvate</text>
        <dbReference type="Rhea" id="RHEA:25597"/>
        <dbReference type="ChEBI" id="CHEBI:15361"/>
        <dbReference type="ChEBI" id="CHEBI:58689"/>
        <dbReference type="ChEBI" id="CHEBI:58818"/>
        <dbReference type="EC" id="4.2.99.20"/>
    </reaction>
</comment>
<dbReference type="SUPFAM" id="SSF53474">
    <property type="entry name" value="alpha/beta-Hydrolases"/>
    <property type="match status" value="1"/>
</dbReference>
<dbReference type="PANTHER" id="PTHR42916">
    <property type="entry name" value="2-SUCCINYL-5-ENOLPYRUVYL-6-HYDROXY-3-CYCLOHEXENE-1-CARBOXYLATE SYNTHASE"/>
    <property type="match status" value="1"/>
</dbReference>
<keyword evidence="6" id="KW-1185">Reference proteome</keyword>
<dbReference type="InterPro" id="IPR029058">
    <property type="entry name" value="AB_hydrolase_fold"/>
</dbReference>
<dbReference type="EMBL" id="BORB01000047">
    <property type="protein sequence ID" value="GIN59496.1"/>
    <property type="molecule type" value="Genomic_DNA"/>
</dbReference>
<evidence type="ECO:0000313" key="5">
    <source>
        <dbReference type="EMBL" id="GIN59496.1"/>
    </source>
</evidence>
<keyword evidence="1 3" id="KW-0474">Menaquinone biosynthesis</keyword>
<dbReference type="EC" id="4.2.99.20" evidence="3"/>
<dbReference type="PRINTS" id="PR00111">
    <property type="entry name" value="ABHYDROLASE"/>
</dbReference>
<evidence type="ECO:0000256" key="2">
    <source>
        <dbReference type="ARBA" id="ARBA00023239"/>
    </source>
</evidence>
<sequence length="284" mass="32102">MIHVNGVDYFYTMQGSGPPLLLLHGFTGDHATWTEFADRMQDRFTIISLDLLGHGKTSAPADSSRYETKQAANDLATILETLKIEKVHLLGYSMGGRLALSFALLFPEKVKSLVLESASPGLSIPEEREARIHQDEQLAQMLEAKGIEEFVDYWQEIPLFSTQKNLPKANQEKIRRQRLRQNPVGLAGSLRGMGTGQQPSWWSHLNDLLMPVQLICGDKDPKFCRIARDMVKVIPNAKMTEVPNVGHAIHVEDLKSFDTIVREFLINLERSSEYVDSMDKQKRV</sequence>
<dbReference type="InterPro" id="IPR000073">
    <property type="entry name" value="AB_hydrolase_1"/>
</dbReference>
<dbReference type="Pfam" id="PF00561">
    <property type="entry name" value="Abhydrolase_1"/>
    <property type="match status" value="1"/>
</dbReference>
<evidence type="ECO:0000256" key="3">
    <source>
        <dbReference type="HAMAP-Rule" id="MF_01660"/>
    </source>
</evidence>
<comment type="pathway">
    <text evidence="3">Quinol/quinone metabolism; 1,4-dihydroxy-2-naphthoate biosynthesis; 1,4-dihydroxy-2-naphthoate from chorismate: step 3/7.</text>
</comment>
<dbReference type="NCBIfam" id="TIGR03695">
    <property type="entry name" value="menH_SHCHC"/>
    <property type="match status" value="1"/>
</dbReference>